<dbReference type="Gene3D" id="3.40.190.290">
    <property type="match status" value="1"/>
</dbReference>
<dbReference type="PROSITE" id="PS50931">
    <property type="entry name" value="HTH_LYSR"/>
    <property type="match status" value="1"/>
</dbReference>
<dbReference type="InterPro" id="IPR036388">
    <property type="entry name" value="WH-like_DNA-bd_sf"/>
</dbReference>
<gene>
    <name evidence="6" type="primary">dmlR_2</name>
    <name evidence="6" type="ORF">GAK30_00806</name>
</gene>
<keyword evidence="3" id="KW-0238">DNA-binding</keyword>
<dbReference type="Pfam" id="PF03466">
    <property type="entry name" value="LysR_substrate"/>
    <property type="match status" value="1"/>
</dbReference>
<evidence type="ECO:0000313" key="6">
    <source>
        <dbReference type="EMBL" id="KAF1022867.1"/>
    </source>
</evidence>
<dbReference type="AlphaFoldDB" id="A0A7V8FQX9"/>
<dbReference type="InterPro" id="IPR000847">
    <property type="entry name" value="LysR_HTH_N"/>
</dbReference>
<evidence type="ECO:0000313" key="7">
    <source>
        <dbReference type="Proteomes" id="UP000461670"/>
    </source>
</evidence>
<dbReference type="SUPFAM" id="SSF46785">
    <property type="entry name" value="Winged helix' DNA-binding domain"/>
    <property type="match status" value="1"/>
</dbReference>
<dbReference type="PANTHER" id="PTHR30537">
    <property type="entry name" value="HTH-TYPE TRANSCRIPTIONAL REGULATOR"/>
    <property type="match status" value="1"/>
</dbReference>
<keyword evidence="4" id="KW-0804">Transcription</keyword>
<dbReference type="InterPro" id="IPR036390">
    <property type="entry name" value="WH_DNA-bd_sf"/>
</dbReference>
<evidence type="ECO:0000256" key="2">
    <source>
        <dbReference type="ARBA" id="ARBA00023015"/>
    </source>
</evidence>
<dbReference type="Pfam" id="PF00126">
    <property type="entry name" value="HTH_1"/>
    <property type="match status" value="1"/>
</dbReference>
<accession>A0A7V8FQX9</accession>
<organism evidence="6 7">
    <name type="scientific">Paracidovorax wautersii</name>
    <dbReference type="NCBI Taxonomy" id="1177982"/>
    <lineage>
        <taxon>Bacteria</taxon>
        <taxon>Pseudomonadati</taxon>
        <taxon>Pseudomonadota</taxon>
        <taxon>Betaproteobacteria</taxon>
        <taxon>Burkholderiales</taxon>
        <taxon>Comamonadaceae</taxon>
        <taxon>Paracidovorax</taxon>
    </lineage>
</organism>
<dbReference type="EMBL" id="WNDQ01000008">
    <property type="protein sequence ID" value="KAF1022867.1"/>
    <property type="molecule type" value="Genomic_DNA"/>
</dbReference>
<sequence>MESLSNLESFVRSAESGSFSAAARRLALTPAAVSRNVAQLERNLGVQLFQRSTRGLMLTENGERFLQSVRGGLDNIQEAIADLLVNSGQPSGVLKLSASPGFGMDYLLPLMPAFLSRYPAVTPDWFFENRPVDLIAGGFDVAIGGGFDLPPNMVARVLGRIHLVAVASPALLLQDRRLPKDPAGLAALPGVGMRSPLSSRARSWTMRTQAGEEMVAAERPVMLVNDP</sequence>
<dbReference type="GO" id="GO:0003700">
    <property type="term" value="F:DNA-binding transcription factor activity"/>
    <property type="evidence" value="ECO:0007669"/>
    <property type="project" value="InterPro"/>
</dbReference>
<evidence type="ECO:0000256" key="1">
    <source>
        <dbReference type="ARBA" id="ARBA00009437"/>
    </source>
</evidence>
<comment type="caution">
    <text evidence="6">The sequence shown here is derived from an EMBL/GenBank/DDBJ whole genome shotgun (WGS) entry which is preliminary data.</text>
</comment>
<dbReference type="GO" id="GO:0043565">
    <property type="term" value="F:sequence-specific DNA binding"/>
    <property type="evidence" value="ECO:0007669"/>
    <property type="project" value="TreeGrafter"/>
</dbReference>
<feature type="domain" description="HTH lysR-type" evidence="5">
    <location>
        <begin position="1"/>
        <end position="59"/>
    </location>
</feature>
<name>A0A7V8FQX9_9BURK</name>
<reference evidence="7" key="1">
    <citation type="journal article" date="2020" name="MBio">
        <title>Horizontal gene transfer to a defensive symbiont with a reduced genome amongst a multipartite beetle microbiome.</title>
        <authorList>
            <person name="Waterworth S.C."/>
            <person name="Florez L.V."/>
            <person name="Rees E.R."/>
            <person name="Hertweck C."/>
            <person name="Kaltenpoth M."/>
            <person name="Kwan J.C."/>
        </authorList>
    </citation>
    <scope>NUCLEOTIDE SEQUENCE [LARGE SCALE GENOMIC DNA]</scope>
</reference>
<dbReference type="Gene3D" id="1.10.10.10">
    <property type="entry name" value="Winged helix-like DNA-binding domain superfamily/Winged helix DNA-binding domain"/>
    <property type="match status" value="1"/>
</dbReference>
<keyword evidence="2" id="KW-0805">Transcription regulation</keyword>
<evidence type="ECO:0000256" key="3">
    <source>
        <dbReference type="ARBA" id="ARBA00023125"/>
    </source>
</evidence>
<dbReference type="InterPro" id="IPR005119">
    <property type="entry name" value="LysR_subst-bd"/>
</dbReference>
<dbReference type="PANTHER" id="PTHR30537:SF72">
    <property type="entry name" value="LYSR FAMILY TRANSCRIPTIONAL REGULATOR"/>
    <property type="match status" value="1"/>
</dbReference>
<evidence type="ECO:0000259" key="5">
    <source>
        <dbReference type="PROSITE" id="PS50931"/>
    </source>
</evidence>
<evidence type="ECO:0000256" key="4">
    <source>
        <dbReference type="ARBA" id="ARBA00023163"/>
    </source>
</evidence>
<dbReference type="SUPFAM" id="SSF53850">
    <property type="entry name" value="Periplasmic binding protein-like II"/>
    <property type="match status" value="1"/>
</dbReference>
<dbReference type="Proteomes" id="UP000461670">
    <property type="component" value="Unassembled WGS sequence"/>
</dbReference>
<dbReference type="InterPro" id="IPR058163">
    <property type="entry name" value="LysR-type_TF_proteobact-type"/>
</dbReference>
<protein>
    <submittedName>
        <fullName evidence="6">HTH-type transcriptional regulator DmlR</fullName>
    </submittedName>
</protein>
<dbReference type="PRINTS" id="PR00039">
    <property type="entry name" value="HTHLYSR"/>
</dbReference>
<dbReference type="FunFam" id="1.10.10.10:FF:000001">
    <property type="entry name" value="LysR family transcriptional regulator"/>
    <property type="match status" value="1"/>
</dbReference>
<proteinExistence type="inferred from homology"/>
<dbReference type="GO" id="GO:0006351">
    <property type="term" value="P:DNA-templated transcription"/>
    <property type="evidence" value="ECO:0007669"/>
    <property type="project" value="TreeGrafter"/>
</dbReference>
<comment type="similarity">
    <text evidence="1">Belongs to the LysR transcriptional regulatory family.</text>
</comment>